<protein>
    <recommendedName>
        <fullName evidence="3">Apea-like HEPN domain-containing protein</fullName>
    </recommendedName>
</protein>
<reference evidence="1 2" key="1">
    <citation type="submission" date="2016-10" db="EMBL/GenBank/DDBJ databases">
        <title>Comparative genome analysis of multiple Pseudomonas spp. focuses on biocontrol and plant growth promoting traits.</title>
        <authorList>
            <person name="Tao X.-Y."/>
            <person name="Taylor C.G."/>
        </authorList>
    </citation>
    <scope>NUCLEOTIDE SEQUENCE [LARGE SCALE GENOMIC DNA]</scope>
    <source>
        <strain evidence="1 2">36B3</strain>
    </source>
</reference>
<dbReference type="RefSeq" id="WP_123419410.1">
    <property type="nucleotide sequence ID" value="NZ_MOCA01000006.1"/>
</dbReference>
<dbReference type="Proteomes" id="UP000284207">
    <property type="component" value="Unassembled WGS sequence"/>
</dbReference>
<gene>
    <name evidence="1" type="ORF">BK674_18365</name>
</gene>
<dbReference type="AlphaFoldDB" id="A0A423NMB1"/>
<accession>A0A423NMB1</accession>
<organism evidence="1 2">
    <name type="scientific">Pseudomonas moraviensis</name>
    <dbReference type="NCBI Taxonomy" id="321662"/>
    <lineage>
        <taxon>Bacteria</taxon>
        <taxon>Pseudomonadati</taxon>
        <taxon>Pseudomonadota</taxon>
        <taxon>Gammaproteobacteria</taxon>
        <taxon>Pseudomonadales</taxon>
        <taxon>Pseudomonadaceae</taxon>
        <taxon>Pseudomonas</taxon>
    </lineage>
</organism>
<comment type="caution">
    <text evidence="1">The sequence shown here is derived from an EMBL/GenBank/DDBJ whole genome shotgun (WGS) entry which is preliminary data.</text>
</comment>
<evidence type="ECO:0000313" key="1">
    <source>
        <dbReference type="EMBL" id="RON99405.1"/>
    </source>
</evidence>
<name>A0A423NMB1_9PSED</name>
<evidence type="ECO:0008006" key="3">
    <source>
        <dbReference type="Google" id="ProtNLM"/>
    </source>
</evidence>
<proteinExistence type="predicted"/>
<evidence type="ECO:0000313" key="2">
    <source>
        <dbReference type="Proteomes" id="UP000284207"/>
    </source>
</evidence>
<sequence length="586" mass="68253">MKFKGAKKWHLQEDLANLFFMAQRLDELFFDYTLDTYKPPALNSIYLCREAISLIQDVENELIDSANLHHVLEELEWSLTSDTVAKRLLNAPVKKFIIQDESIKLAETKVRLEVLERTLNPLRYIEQCQIVLLGEMENGSKKVINEVVRSYASTLINCGVSKQHLQDKVNSFFFYGHELKNIDEAVDFFELVFPVSHDFEIYFIVSDLIKNVKDSIKAFHLSIVDELPDTIKRIADQASFIPLENEVWVSIEDIETFDRHNARQEAESTLNIVRDLFLLYSHKNRISWREQAIIVQCCDEQPVLTRKPKSTMEKCFDLRPGEAATRLNYLIKNISLSGNSFRKFNRAVDLHGISSTNDLPENQLLNIWIALETLVPSHTNGGGKIVKVCNAIIPVMMKNYLRRLVEDLAADLILWNRSKIGKLVKTIDNAKHKNLYQKILELISIQENAELRSKLYVELGNFHLLRFRVFELSELFRKPDLLLKKIATHEKKVAWQLRRIYRTRNLIVHTGRSIPYINSLIENAHDYLDQTMNMIVQYSCGELSAKSLEQAFDMAKLDWEVYFERLKTIEKVNPECLSELIEFRRN</sequence>
<dbReference type="EMBL" id="MOCA01000006">
    <property type="protein sequence ID" value="RON99405.1"/>
    <property type="molecule type" value="Genomic_DNA"/>
</dbReference>